<accession>A0A0P1B1M2</accession>
<feature type="chain" id="PRO_5006059114" description="RxLR-like protein" evidence="1">
    <location>
        <begin position="25"/>
        <end position="73"/>
    </location>
</feature>
<dbReference type="GeneID" id="36401454"/>
<evidence type="ECO:0000256" key="1">
    <source>
        <dbReference type="SAM" id="SignalP"/>
    </source>
</evidence>
<protein>
    <recommendedName>
        <fullName evidence="4">RxLR-like protein</fullName>
    </recommendedName>
</protein>
<dbReference type="EMBL" id="CCYD01002939">
    <property type="protein sequence ID" value="CEG48583.1"/>
    <property type="molecule type" value="Genomic_DNA"/>
</dbReference>
<evidence type="ECO:0000313" key="3">
    <source>
        <dbReference type="Proteomes" id="UP000054928"/>
    </source>
</evidence>
<evidence type="ECO:0008006" key="4">
    <source>
        <dbReference type="Google" id="ProtNLM"/>
    </source>
</evidence>
<dbReference type="RefSeq" id="XP_024584952.1">
    <property type="nucleotide sequence ID" value="XM_024719677.1"/>
</dbReference>
<proteinExistence type="predicted"/>
<evidence type="ECO:0000313" key="2">
    <source>
        <dbReference type="EMBL" id="CEG48583.1"/>
    </source>
</evidence>
<keyword evidence="3" id="KW-1185">Reference proteome</keyword>
<organism evidence="2 3">
    <name type="scientific">Plasmopara halstedii</name>
    <name type="common">Downy mildew of sunflower</name>
    <dbReference type="NCBI Taxonomy" id="4781"/>
    <lineage>
        <taxon>Eukaryota</taxon>
        <taxon>Sar</taxon>
        <taxon>Stramenopiles</taxon>
        <taxon>Oomycota</taxon>
        <taxon>Peronosporomycetes</taxon>
        <taxon>Peronosporales</taxon>
        <taxon>Peronosporaceae</taxon>
        <taxon>Plasmopara</taxon>
    </lineage>
</organism>
<dbReference type="Proteomes" id="UP000054928">
    <property type="component" value="Unassembled WGS sequence"/>
</dbReference>
<feature type="signal peptide" evidence="1">
    <location>
        <begin position="1"/>
        <end position="24"/>
    </location>
</feature>
<reference evidence="3" key="1">
    <citation type="submission" date="2014-09" db="EMBL/GenBank/DDBJ databases">
        <authorList>
            <person name="Sharma Rahul"/>
            <person name="Thines Marco"/>
        </authorList>
    </citation>
    <scope>NUCLEOTIDE SEQUENCE [LARGE SCALE GENOMIC DNA]</scope>
</reference>
<sequence length="73" mass="8430">MKYLGLERTLKALALELFSAFVNAYMNQCVLGAKCYCESIAKHYFLYCRWYMSTKSSHGQYCKCTGSVLVTEY</sequence>
<keyword evidence="1" id="KW-0732">Signal</keyword>
<name>A0A0P1B1M2_PLAHL</name>
<dbReference type="AlphaFoldDB" id="A0A0P1B1M2"/>